<dbReference type="PANTHER" id="PTHR43673:SF10">
    <property type="entry name" value="NADH DEHYDROGENASE_NAD(P)H NITROREDUCTASE XCC3605-RELATED"/>
    <property type="match status" value="1"/>
</dbReference>
<dbReference type="eggNOG" id="COG0778">
    <property type="taxonomic scope" value="Bacteria"/>
</dbReference>
<accession>D6Z180</accession>
<keyword evidence="5" id="KW-1185">Reference proteome</keyword>
<dbReference type="AlphaFoldDB" id="D6Z180"/>
<proteinExistence type="inferred from homology"/>
<feature type="domain" description="Nitroreductase" evidence="3">
    <location>
        <begin position="63"/>
        <end position="149"/>
    </location>
</feature>
<dbReference type="HOGENOM" id="CLU_070764_7_1_7"/>
<dbReference type="PANTHER" id="PTHR43673">
    <property type="entry name" value="NAD(P)H NITROREDUCTASE YDGI-RELATED"/>
    <property type="match status" value="1"/>
</dbReference>
<evidence type="ECO:0000259" key="3">
    <source>
        <dbReference type="Pfam" id="PF00881"/>
    </source>
</evidence>
<name>D6Z180_DESAT</name>
<sequence length="171" mass="18691">MSILETIKNRRSIRKFRPEPLPAEKVAKLQEALIWAPSAGNLQARRFFFVYNDELKAKLATAALKQQFVATAPLVIVACADRAIETRYGARGINLYAIQDVAASIMGMMLLAHAEGLGSCWVGAFHEDEVSRLLELPANLIPVALVPMGFPAKTPTPPPRVAVSEAIVEVR</sequence>
<gene>
    <name evidence="4" type="ordered locus">DaAHT2_0629</name>
</gene>
<evidence type="ECO:0000313" key="5">
    <source>
        <dbReference type="Proteomes" id="UP000001508"/>
    </source>
</evidence>
<dbReference type="InterPro" id="IPR029479">
    <property type="entry name" value="Nitroreductase"/>
</dbReference>
<organism evidence="4 5">
    <name type="scientific">Desulfurivibrio alkaliphilus (strain DSM 19089 / UNIQEM U267 / AHT2)</name>
    <dbReference type="NCBI Taxonomy" id="589865"/>
    <lineage>
        <taxon>Bacteria</taxon>
        <taxon>Pseudomonadati</taxon>
        <taxon>Thermodesulfobacteriota</taxon>
        <taxon>Desulfobulbia</taxon>
        <taxon>Desulfobulbales</taxon>
        <taxon>Desulfobulbaceae</taxon>
        <taxon>Desulfurivibrio</taxon>
    </lineage>
</organism>
<evidence type="ECO:0000256" key="1">
    <source>
        <dbReference type="ARBA" id="ARBA00007118"/>
    </source>
</evidence>
<evidence type="ECO:0000256" key="2">
    <source>
        <dbReference type="ARBA" id="ARBA00023002"/>
    </source>
</evidence>
<dbReference type="Gene3D" id="3.40.109.10">
    <property type="entry name" value="NADH Oxidase"/>
    <property type="match status" value="1"/>
</dbReference>
<dbReference type="KEGG" id="dak:DaAHT2_0629"/>
<reference evidence="5" key="1">
    <citation type="submission" date="2010-02" db="EMBL/GenBank/DDBJ databases">
        <title>Complete sequence of Desulfurivibrio alkaliphilus AHT2.</title>
        <authorList>
            <consortium name="US DOE Joint Genome Institute"/>
            <person name="Pitluck S."/>
            <person name="Chertkov O."/>
            <person name="Detter J.C."/>
            <person name="Han C."/>
            <person name="Tapia R."/>
            <person name="Larimer F."/>
            <person name="Land M."/>
            <person name="Hauser L."/>
            <person name="Kyrpides N."/>
            <person name="Mikhailova N."/>
            <person name="Sorokin D.Y."/>
            <person name="Muyzer G."/>
            <person name="Woyke T."/>
        </authorList>
    </citation>
    <scope>NUCLEOTIDE SEQUENCE [LARGE SCALE GENOMIC DNA]</scope>
    <source>
        <strain evidence="5">DSM 19089 / UNIQEM U267 / AHT2</strain>
    </source>
</reference>
<dbReference type="FunCoup" id="D6Z180">
    <property type="interactions" value="44"/>
</dbReference>
<dbReference type="STRING" id="589865.DaAHT2_0629"/>
<comment type="similarity">
    <text evidence="1">Belongs to the nitroreductase family.</text>
</comment>
<evidence type="ECO:0000313" key="4">
    <source>
        <dbReference type="EMBL" id="ADH85335.1"/>
    </source>
</evidence>
<dbReference type="RefSeq" id="WP_013162866.1">
    <property type="nucleotide sequence ID" value="NC_014216.1"/>
</dbReference>
<dbReference type="OrthoDB" id="9809288at2"/>
<dbReference type="Proteomes" id="UP000001508">
    <property type="component" value="Chromosome"/>
</dbReference>
<dbReference type="GO" id="GO:0016491">
    <property type="term" value="F:oxidoreductase activity"/>
    <property type="evidence" value="ECO:0007669"/>
    <property type="project" value="UniProtKB-KW"/>
</dbReference>
<dbReference type="SUPFAM" id="SSF55469">
    <property type="entry name" value="FMN-dependent nitroreductase-like"/>
    <property type="match status" value="1"/>
</dbReference>
<protein>
    <submittedName>
        <fullName evidence="4">Nitroreductase</fullName>
    </submittedName>
</protein>
<dbReference type="InterPro" id="IPR000415">
    <property type="entry name" value="Nitroreductase-like"/>
</dbReference>
<dbReference type="EMBL" id="CP001940">
    <property type="protein sequence ID" value="ADH85335.1"/>
    <property type="molecule type" value="Genomic_DNA"/>
</dbReference>
<dbReference type="Pfam" id="PF00881">
    <property type="entry name" value="Nitroreductase"/>
    <property type="match status" value="1"/>
</dbReference>
<dbReference type="InParanoid" id="D6Z180"/>
<keyword evidence="2" id="KW-0560">Oxidoreductase</keyword>